<name>A0A8K0WQS5_9HYPO</name>
<protein>
    <submittedName>
        <fullName evidence="2">Uncharacterized protein</fullName>
    </submittedName>
</protein>
<organism evidence="2 3">
    <name type="scientific">Stachybotrys elegans</name>
    <dbReference type="NCBI Taxonomy" id="80388"/>
    <lineage>
        <taxon>Eukaryota</taxon>
        <taxon>Fungi</taxon>
        <taxon>Dikarya</taxon>
        <taxon>Ascomycota</taxon>
        <taxon>Pezizomycotina</taxon>
        <taxon>Sordariomycetes</taxon>
        <taxon>Hypocreomycetidae</taxon>
        <taxon>Hypocreales</taxon>
        <taxon>Stachybotryaceae</taxon>
        <taxon>Stachybotrys</taxon>
    </lineage>
</organism>
<evidence type="ECO:0000313" key="2">
    <source>
        <dbReference type="EMBL" id="KAH7313414.1"/>
    </source>
</evidence>
<gene>
    <name evidence="2" type="ORF">B0I35DRAFT_480101</name>
</gene>
<feature type="region of interest" description="Disordered" evidence="1">
    <location>
        <begin position="89"/>
        <end position="152"/>
    </location>
</feature>
<dbReference type="AlphaFoldDB" id="A0A8K0WQS5"/>
<keyword evidence="3" id="KW-1185">Reference proteome</keyword>
<evidence type="ECO:0000256" key="1">
    <source>
        <dbReference type="SAM" id="MobiDB-lite"/>
    </source>
</evidence>
<sequence length="166" mass="18263">MDSQHRDPEYMNTPLPTKVDYKQDAEFLAAMMQGKRQTPGGTGNDDSIGLWSYQDEQVDLGYLVRSDGRLGISSTEKFDLGRALKNLYVNGGEESSGESRSGSPNDEMGDDETSDEEMGDAETSDDETSDEEMSDDEESNQDPALPKYFNHGGIPKMCILIMAIGN</sequence>
<proteinExistence type="predicted"/>
<reference evidence="2" key="1">
    <citation type="journal article" date="2021" name="Nat. Commun.">
        <title>Genetic determinants of endophytism in the Arabidopsis root mycobiome.</title>
        <authorList>
            <person name="Mesny F."/>
            <person name="Miyauchi S."/>
            <person name="Thiergart T."/>
            <person name="Pickel B."/>
            <person name="Atanasova L."/>
            <person name="Karlsson M."/>
            <person name="Huettel B."/>
            <person name="Barry K.W."/>
            <person name="Haridas S."/>
            <person name="Chen C."/>
            <person name="Bauer D."/>
            <person name="Andreopoulos W."/>
            <person name="Pangilinan J."/>
            <person name="LaButti K."/>
            <person name="Riley R."/>
            <person name="Lipzen A."/>
            <person name="Clum A."/>
            <person name="Drula E."/>
            <person name="Henrissat B."/>
            <person name="Kohler A."/>
            <person name="Grigoriev I.V."/>
            <person name="Martin F.M."/>
            <person name="Hacquard S."/>
        </authorList>
    </citation>
    <scope>NUCLEOTIDE SEQUENCE</scope>
    <source>
        <strain evidence="2">MPI-CAGE-CH-0235</strain>
    </source>
</reference>
<evidence type="ECO:0000313" key="3">
    <source>
        <dbReference type="Proteomes" id="UP000813444"/>
    </source>
</evidence>
<dbReference type="Proteomes" id="UP000813444">
    <property type="component" value="Unassembled WGS sequence"/>
</dbReference>
<accession>A0A8K0WQS5</accession>
<dbReference type="EMBL" id="JAGPNK010000009">
    <property type="protein sequence ID" value="KAH7313414.1"/>
    <property type="molecule type" value="Genomic_DNA"/>
</dbReference>
<comment type="caution">
    <text evidence="2">The sequence shown here is derived from an EMBL/GenBank/DDBJ whole genome shotgun (WGS) entry which is preliminary data.</text>
</comment>
<feature type="compositionally biased region" description="Acidic residues" evidence="1">
    <location>
        <begin position="107"/>
        <end position="140"/>
    </location>
</feature>